<dbReference type="Gene3D" id="3.40.50.720">
    <property type="entry name" value="NAD(P)-binding Rossmann-like Domain"/>
    <property type="match status" value="2"/>
</dbReference>
<dbReference type="Pfam" id="PF02826">
    <property type="entry name" value="2-Hacid_dh_C"/>
    <property type="match status" value="1"/>
</dbReference>
<feature type="domain" description="D-isomer specific 2-hydroxyacid dehydrogenase NAD-binding" evidence="3">
    <location>
        <begin position="117"/>
        <end position="273"/>
    </location>
</feature>
<dbReference type="GO" id="GO:0051287">
    <property type="term" value="F:NAD binding"/>
    <property type="evidence" value="ECO:0007669"/>
    <property type="project" value="InterPro"/>
</dbReference>
<dbReference type="PANTHER" id="PTHR43333:SF1">
    <property type="entry name" value="D-ISOMER SPECIFIC 2-HYDROXYACID DEHYDROGENASE NAD-BINDING DOMAIN-CONTAINING PROTEIN"/>
    <property type="match status" value="1"/>
</dbReference>
<dbReference type="PATRIC" id="fig|1423750.3.peg.1737"/>
<dbReference type="AlphaFoldDB" id="A0A0R1VRI9"/>
<evidence type="ECO:0000256" key="1">
    <source>
        <dbReference type="ARBA" id="ARBA00023002"/>
    </source>
</evidence>
<dbReference type="Proteomes" id="UP000051451">
    <property type="component" value="Unassembled WGS sequence"/>
</dbReference>
<organism evidence="4 5">
    <name type="scientific">Liquorilactobacillus ghanensis DSM 18630</name>
    <dbReference type="NCBI Taxonomy" id="1423750"/>
    <lineage>
        <taxon>Bacteria</taxon>
        <taxon>Bacillati</taxon>
        <taxon>Bacillota</taxon>
        <taxon>Bacilli</taxon>
        <taxon>Lactobacillales</taxon>
        <taxon>Lactobacillaceae</taxon>
        <taxon>Liquorilactobacillus</taxon>
    </lineage>
</organism>
<sequence length="310" mass="34723">MQALLFVKPKPEQLTRLQQQFPAVTFTTDQKAASKAEIVLGWDKSLTAELLANQHLKWVQAKSAGIDYLPLTEFKAKKIILTNASGLHSRYIAETVTSYILMENRGLRAVIKQPKTWLTPASLETREQTALIFGTGKIGCEIARYCHFLGMQTVGVNRHGMDSHLIDVFDQVITTDTFKADGYAASIDFLISTLPGTAQTVHFFNEQMLQQVKPGYTFINVGRGNTLVEADLLKLLDDSWIRSAYLDVFEQEPLPAASPLWRHGKVIVTPHISGQIPHFRAALYPLFANNLDNYLSNKPLYNLVDLQAGY</sequence>
<dbReference type="SUPFAM" id="SSF51735">
    <property type="entry name" value="NAD(P)-binding Rossmann-fold domains"/>
    <property type="match status" value="1"/>
</dbReference>
<keyword evidence="1" id="KW-0560">Oxidoreductase</keyword>
<name>A0A0R1VRI9_9LACO</name>
<reference evidence="4 5" key="1">
    <citation type="journal article" date="2015" name="Genome Announc.">
        <title>Expanding the biotechnology potential of lactobacilli through comparative genomics of 213 strains and associated genera.</title>
        <authorList>
            <person name="Sun Z."/>
            <person name="Harris H.M."/>
            <person name="McCann A."/>
            <person name="Guo C."/>
            <person name="Argimon S."/>
            <person name="Zhang W."/>
            <person name="Yang X."/>
            <person name="Jeffery I.B."/>
            <person name="Cooney J.C."/>
            <person name="Kagawa T.F."/>
            <person name="Liu W."/>
            <person name="Song Y."/>
            <person name="Salvetti E."/>
            <person name="Wrobel A."/>
            <person name="Rasinkangas P."/>
            <person name="Parkhill J."/>
            <person name="Rea M.C."/>
            <person name="O'Sullivan O."/>
            <person name="Ritari J."/>
            <person name="Douillard F.P."/>
            <person name="Paul Ross R."/>
            <person name="Yang R."/>
            <person name="Briner A.E."/>
            <person name="Felis G.E."/>
            <person name="de Vos W.M."/>
            <person name="Barrangou R."/>
            <person name="Klaenhammer T.R."/>
            <person name="Caufield P.W."/>
            <person name="Cui Y."/>
            <person name="Zhang H."/>
            <person name="O'Toole P.W."/>
        </authorList>
    </citation>
    <scope>NUCLEOTIDE SEQUENCE [LARGE SCALE GENOMIC DNA]</scope>
    <source>
        <strain evidence="4 5">DSM 18630</strain>
    </source>
</reference>
<dbReference type="GO" id="GO:0016616">
    <property type="term" value="F:oxidoreductase activity, acting on the CH-OH group of donors, NAD or NADP as acceptor"/>
    <property type="evidence" value="ECO:0007669"/>
    <property type="project" value="InterPro"/>
</dbReference>
<dbReference type="EMBL" id="AZGB01000022">
    <property type="protein sequence ID" value="KRM05222.1"/>
    <property type="molecule type" value="Genomic_DNA"/>
</dbReference>
<dbReference type="InterPro" id="IPR006140">
    <property type="entry name" value="D-isomer_DH_NAD-bd"/>
</dbReference>
<evidence type="ECO:0000313" key="5">
    <source>
        <dbReference type="Proteomes" id="UP000051451"/>
    </source>
</evidence>
<evidence type="ECO:0000256" key="2">
    <source>
        <dbReference type="ARBA" id="ARBA00023027"/>
    </source>
</evidence>
<dbReference type="InterPro" id="IPR036291">
    <property type="entry name" value="NAD(P)-bd_dom_sf"/>
</dbReference>
<keyword evidence="2" id="KW-0520">NAD</keyword>
<dbReference type="RefSeq" id="WP_235804410.1">
    <property type="nucleotide sequence ID" value="NZ_AZGB01000022.1"/>
</dbReference>
<keyword evidence="5" id="KW-1185">Reference proteome</keyword>
<accession>A0A0R1VRI9</accession>
<dbReference type="GeneID" id="98319553"/>
<proteinExistence type="predicted"/>
<comment type="caution">
    <text evidence="4">The sequence shown here is derived from an EMBL/GenBank/DDBJ whole genome shotgun (WGS) entry which is preliminary data.</text>
</comment>
<gene>
    <name evidence="4" type="ORF">FC89_GL001692</name>
</gene>
<evidence type="ECO:0000259" key="3">
    <source>
        <dbReference type="Pfam" id="PF02826"/>
    </source>
</evidence>
<dbReference type="PANTHER" id="PTHR43333">
    <property type="entry name" value="2-HACID_DH_C DOMAIN-CONTAINING PROTEIN"/>
    <property type="match status" value="1"/>
</dbReference>
<dbReference type="STRING" id="1423750.FC89_GL001692"/>
<protein>
    <submittedName>
        <fullName evidence="4">Phosphoglycerate dehydrogenase-like protein</fullName>
    </submittedName>
</protein>
<evidence type="ECO:0000313" key="4">
    <source>
        <dbReference type="EMBL" id="KRM05222.1"/>
    </source>
</evidence>
<dbReference type="SUPFAM" id="SSF52283">
    <property type="entry name" value="Formate/glycerate dehydrogenase catalytic domain-like"/>
    <property type="match status" value="1"/>
</dbReference>